<name>A0A8W8MAU0_MAGGI</name>
<dbReference type="Proteomes" id="UP000005408">
    <property type="component" value="Unassembled WGS sequence"/>
</dbReference>
<dbReference type="EnsemblMetazoa" id="G32609.1">
    <property type="protein sequence ID" value="G32609.1:cds"/>
    <property type="gene ID" value="G32609"/>
</dbReference>
<evidence type="ECO:0000256" key="1">
    <source>
        <dbReference type="SAM" id="Phobius"/>
    </source>
</evidence>
<dbReference type="PANTHER" id="PTHR33844:SF1">
    <property type="entry name" value="SULFOTRANSFERASE DOMAIN-CONTAINING PROTEIN"/>
    <property type="match status" value="1"/>
</dbReference>
<proteinExistence type="predicted"/>
<dbReference type="PANTHER" id="PTHR33844">
    <property type="entry name" value="SULFOTRANSFER_1 DOMAIN-CONTAINING PROTEIN"/>
    <property type="match status" value="1"/>
</dbReference>
<keyword evidence="3" id="KW-1185">Reference proteome</keyword>
<dbReference type="InterPro" id="IPR027417">
    <property type="entry name" value="P-loop_NTPase"/>
</dbReference>
<evidence type="ECO:0000313" key="2">
    <source>
        <dbReference type="EnsemblMetazoa" id="G32609.1:cds"/>
    </source>
</evidence>
<evidence type="ECO:0008006" key="4">
    <source>
        <dbReference type="Google" id="ProtNLM"/>
    </source>
</evidence>
<keyword evidence="1" id="KW-0812">Transmembrane</keyword>
<dbReference type="SUPFAM" id="SSF52540">
    <property type="entry name" value="P-loop containing nucleoside triphosphate hydrolases"/>
    <property type="match status" value="1"/>
</dbReference>
<feature type="transmembrane region" description="Helical" evidence="1">
    <location>
        <begin position="38"/>
        <end position="58"/>
    </location>
</feature>
<keyword evidence="1" id="KW-1133">Transmembrane helix</keyword>
<keyword evidence="1" id="KW-0472">Membrane</keyword>
<accession>A0A8W8MAU0</accession>
<organism evidence="2 3">
    <name type="scientific">Magallana gigas</name>
    <name type="common">Pacific oyster</name>
    <name type="synonym">Crassostrea gigas</name>
    <dbReference type="NCBI Taxonomy" id="29159"/>
    <lineage>
        <taxon>Eukaryota</taxon>
        <taxon>Metazoa</taxon>
        <taxon>Spiralia</taxon>
        <taxon>Lophotrochozoa</taxon>
        <taxon>Mollusca</taxon>
        <taxon>Bivalvia</taxon>
        <taxon>Autobranchia</taxon>
        <taxon>Pteriomorphia</taxon>
        <taxon>Ostreida</taxon>
        <taxon>Ostreoidea</taxon>
        <taxon>Ostreidae</taxon>
        <taxon>Magallana</taxon>
    </lineage>
</organism>
<evidence type="ECO:0000313" key="3">
    <source>
        <dbReference type="Proteomes" id="UP000005408"/>
    </source>
</evidence>
<dbReference type="Gene3D" id="3.40.50.300">
    <property type="entry name" value="P-loop containing nucleotide triphosphate hydrolases"/>
    <property type="match status" value="1"/>
</dbReference>
<sequence length="614" mass="70087">MPLTSEHLTFARQTETKNTTFVNYSEGLSDYKRCSMTCVIIIIVILALGFIVLFAVIIRKCNERTLALRARIQSFVVSEPGSVSLEHATEQELEQMDEDGEPILINCWANSTLKANTPGCDPYWRCNANKIRPGTAKMSSHFGSTMDTKKSDKNHLENLSKALNKAREYIILLLTYVLYKIARSIVTTIQKFTWAVTGVERTRKDAKSGIQFKHSAHVHNVLWRRKFISSSISDPTDFILTHKFFKHPNYVLKPNISLYCITKGEAFFVEVSEDVNLYKQFDSKSFYLKQFEKAHSVISMPLASFHKIAQDIGRPKVPIIWMSSTGSCGATLLSRVFGQLPGMAVICDPDALTSLAFLKKSNRFGKGEYEQLLPSALRLLCKQDDRAGMFFLKTRPCSTCQMEDVYKCFPQIYQLYIYRNSFKTVTSHLNIFAREPISIVGRYIIDSKVLSTILPCFRRSLYYNFCYVLDRADPSEKEQNITSVGIFATSWAANVVQCLDHVDAGVPIIAIMFEEMMKNPRKIISTLFDVLELRQEYISNAMEGFRVDPCNNNVTSDLNLRETKRTISHQARVEADAIFKKYGLPKLGERFEIPGLLDFDTTKFRGINPKDRYF</sequence>
<protein>
    <recommendedName>
        <fullName evidence="4">Sulfotransferase domain-containing protein</fullName>
    </recommendedName>
</protein>
<dbReference type="AlphaFoldDB" id="A0A8W8MAU0"/>
<reference evidence="2" key="1">
    <citation type="submission" date="2022-08" db="UniProtKB">
        <authorList>
            <consortium name="EnsemblMetazoa"/>
        </authorList>
    </citation>
    <scope>IDENTIFICATION</scope>
    <source>
        <strain evidence="2">05x7-T-G4-1.051#20</strain>
    </source>
</reference>